<dbReference type="KEGG" id="psn:Pedsa_2683"/>
<dbReference type="PROSITE" id="PS51257">
    <property type="entry name" value="PROKAR_LIPOPROTEIN"/>
    <property type="match status" value="1"/>
</dbReference>
<gene>
    <name evidence="1" type="ordered locus">Pedsa_2683</name>
</gene>
<dbReference type="PANTHER" id="PTHR31270:SF1">
    <property type="entry name" value="GLUTAMINYL-PEPTIDE CYCLOTRANSFERASE"/>
    <property type="match status" value="1"/>
</dbReference>
<evidence type="ECO:0000313" key="2">
    <source>
        <dbReference type="Proteomes" id="UP000000310"/>
    </source>
</evidence>
<dbReference type="PANTHER" id="PTHR31270">
    <property type="entry name" value="GLUTAMINYL-PEPTIDE CYCLOTRANSFERASE"/>
    <property type="match status" value="1"/>
</dbReference>
<name>F0S6B1_PSESL</name>
<dbReference type="RefSeq" id="WP_013633710.1">
    <property type="nucleotide sequence ID" value="NC_015177.1"/>
</dbReference>
<dbReference type="Proteomes" id="UP000000310">
    <property type="component" value="Chromosome"/>
</dbReference>
<dbReference type="STRING" id="762903.Pedsa_2683"/>
<keyword evidence="2" id="KW-1185">Reference proteome</keyword>
<dbReference type="SUPFAM" id="SSF50969">
    <property type="entry name" value="YVTN repeat-like/Quinoprotein amine dehydrogenase"/>
    <property type="match status" value="1"/>
</dbReference>
<protein>
    <submittedName>
        <fullName evidence="1">Glutamine cyclotransferase</fullName>
    </submittedName>
</protein>
<dbReference type="Pfam" id="PF05096">
    <property type="entry name" value="Glu_cyclase_2"/>
    <property type="match status" value="1"/>
</dbReference>
<dbReference type="HOGENOM" id="CLU_060272_0_0_10"/>
<evidence type="ECO:0000313" key="1">
    <source>
        <dbReference type="EMBL" id="ADY53225.1"/>
    </source>
</evidence>
<dbReference type="InterPro" id="IPR015943">
    <property type="entry name" value="WD40/YVTN_repeat-like_dom_sf"/>
</dbReference>
<accession>F0S6B1</accession>
<reference evidence="1 2" key="1">
    <citation type="journal article" date="2011" name="Stand. Genomic Sci.">
        <title>Complete genome sequence of the gliding, heparinolytic Pedobacter saltans type strain (113).</title>
        <authorList>
            <person name="Liolios K."/>
            <person name="Sikorski J."/>
            <person name="Lu M."/>
            <person name="Nolan M."/>
            <person name="Lapidus A."/>
            <person name="Lucas S."/>
            <person name="Hammon N."/>
            <person name="Deshpande S."/>
            <person name="Cheng J.F."/>
            <person name="Tapia R."/>
            <person name="Han C."/>
            <person name="Goodwin L."/>
            <person name="Pitluck S."/>
            <person name="Huntemann M."/>
            <person name="Ivanova N."/>
            <person name="Pagani I."/>
            <person name="Mavromatis K."/>
            <person name="Ovchinikova G."/>
            <person name="Pati A."/>
            <person name="Chen A."/>
            <person name="Palaniappan K."/>
            <person name="Land M."/>
            <person name="Hauser L."/>
            <person name="Brambilla E.M."/>
            <person name="Kotsyurbenko O."/>
            <person name="Rohde M."/>
            <person name="Tindall B.J."/>
            <person name="Abt B."/>
            <person name="Goker M."/>
            <person name="Detter J.C."/>
            <person name="Woyke T."/>
            <person name="Bristow J."/>
            <person name="Eisen J.A."/>
            <person name="Markowitz V."/>
            <person name="Hugenholtz P."/>
            <person name="Klenk H.P."/>
            <person name="Kyrpides N.C."/>
        </authorList>
    </citation>
    <scope>NUCLEOTIDE SEQUENCE [LARGE SCALE GENOMIC DNA]</scope>
    <source>
        <strain evidence="2">ATCC 51119 / DSM 12145 / JCM 21818 / LMG 10337 / NBRC 100064 / NCIMB 13643</strain>
    </source>
</reference>
<dbReference type="Gene3D" id="2.130.10.10">
    <property type="entry name" value="YVTN repeat-like/Quinoprotein amine dehydrogenase"/>
    <property type="match status" value="1"/>
</dbReference>
<sequence>MLFGTIKKQTLNSLFIAPLIALTAFSCKESHKKSESIALFPESGSTYKLGDEFKAFVKTANLPDSVQYYVDGKLIETKKDTSNININTSNLSLGTRIISAKVFSEGKEEEIQSNITILTPRVPKQFGFNVVKTYKHDTSSYTQGLEYHDGIFYESDGEYGASSLRKVSVEGKVLKQIDLDKRYFAEGITIIGDKILMLTYKEKVMFEYDKNTFELLRTIPYNHAEEGWGLTFDGNVIYNTDGTNRIFKLNKDTYQPEGFIEVYDNKGPVNYLNEMEWIDGKIYANIYTSDLIAIIDPKTGEVEAYINLSGIRKGSVEDESQDVLNGIAWDAKGKRLFVTGKKWSELYQITLKEH</sequence>
<dbReference type="InterPro" id="IPR007788">
    <property type="entry name" value="QCT"/>
</dbReference>
<dbReference type="GO" id="GO:0016603">
    <property type="term" value="F:glutaminyl-peptide cyclotransferase activity"/>
    <property type="evidence" value="ECO:0007669"/>
    <property type="project" value="InterPro"/>
</dbReference>
<organism evidence="1 2">
    <name type="scientific">Pseudopedobacter saltans (strain ATCC 51119 / DSM 12145 / JCM 21818 / CCUG 39354 / LMG 10337 / NBRC 100064 / NCIMB 13643)</name>
    <name type="common">Pedobacter saltans</name>
    <dbReference type="NCBI Taxonomy" id="762903"/>
    <lineage>
        <taxon>Bacteria</taxon>
        <taxon>Pseudomonadati</taxon>
        <taxon>Bacteroidota</taxon>
        <taxon>Sphingobacteriia</taxon>
        <taxon>Sphingobacteriales</taxon>
        <taxon>Sphingobacteriaceae</taxon>
        <taxon>Pseudopedobacter</taxon>
    </lineage>
</organism>
<dbReference type="OrthoDB" id="9783700at2"/>
<dbReference type="InterPro" id="IPR011044">
    <property type="entry name" value="Quino_amine_DH_bsu"/>
</dbReference>
<dbReference type="eggNOG" id="COG3823">
    <property type="taxonomic scope" value="Bacteria"/>
</dbReference>
<reference evidence="2" key="2">
    <citation type="submission" date="2011-02" db="EMBL/GenBank/DDBJ databases">
        <title>The complete genome of Pedobacter saltans DSM 12145.</title>
        <authorList>
            <consortium name="US DOE Joint Genome Institute (JGI-PGF)"/>
            <person name="Lucas S."/>
            <person name="Copeland A."/>
            <person name="Lapidus A."/>
            <person name="Bruce D."/>
            <person name="Goodwin L."/>
            <person name="Pitluck S."/>
            <person name="Kyrpides N."/>
            <person name="Mavromatis K."/>
            <person name="Pagani I."/>
            <person name="Ivanova N."/>
            <person name="Ovchinnikova G."/>
            <person name="Lu M."/>
            <person name="Detter J.C."/>
            <person name="Han C."/>
            <person name="Land M."/>
            <person name="Hauser L."/>
            <person name="Markowitz V."/>
            <person name="Cheng J.-F."/>
            <person name="Hugenholtz P."/>
            <person name="Woyke T."/>
            <person name="Wu D."/>
            <person name="Tindall B."/>
            <person name="Pomrenke H.G."/>
            <person name="Brambilla E."/>
            <person name="Klenk H.-P."/>
            <person name="Eisen J.A."/>
        </authorList>
    </citation>
    <scope>NUCLEOTIDE SEQUENCE [LARGE SCALE GENOMIC DNA]</scope>
    <source>
        <strain evidence="2">ATCC 51119 / DSM 12145 / JCM 21818 / LMG 10337 / NBRC 100064 / NCIMB 13643</strain>
    </source>
</reference>
<dbReference type="AlphaFoldDB" id="F0S6B1"/>
<dbReference type="EMBL" id="CP002545">
    <property type="protein sequence ID" value="ADY53225.1"/>
    <property type="molecule type" value="Genomic_DNA"/>
</dbReference>
<proteinExistence type="predicted"/>